<accession>A0ABP6E377</accession>
<dbReference type="Proteomes" id="UP001500151">
    <property type="component" value="Unassembled WGS sequence"/>
</dbReference>
<dbReference type="RefSeq" id="WP_344395555.1">
    <property type="nucleotide sequence ID" value="NZ_BAAASJ010000115.1"/>
</dbReference>
<evidence type="ECO:0000313" key="2">
    <source>
        <dbReference type="EMBL" id="GAA2657665.1"/>
    </source>
</evidence>
<sequence>MLLEYIRTARPNRPGGTLPASDWLFPGRRAGQPMDPATLGKRLTTAGIPTLHGRTATLRQLVLQAPPSVIAGMLGYHAVHTEAVAAQAGGTWKKYAPGGHAR</sequence>
<organism evidence="2 3">
    <name type="scientific">Streptomyces vastus</name>
    <dbReference type="NCBI Taxonomy" id="285451"/>
    <lineage>
        <taxon>Bacteria</taxon>
        <taxon>Bacillati</taxon>
        <taxon>Actinomycetota</taxon>
        <taxon>Actinomycetes</taxon>
        <taxon>Kitasatosporales</taxon>
        <taxon>Streptomycetaceae</taxon>
        <taxon>Streptomyces</taxon>
    </lineage>
</organism>
<protein>
    <submittedName>
        <fullName evidence="2">Uncharacterized protein</fullName>
    </submittedName>
</protein>
<keyword evidence="3" id="KW-1185">Reference proteome</keyword>
<evidence type="ECO:0000313" key="3">
    <source>
        <dbReference type="Proteomes" id="UP001500151"/>
    </source>
</evidence>
<gene>
    <name evidence="2" type="ORF">GCM10010307_72610</name>
</gene>
<comment type="caution">
    <text evidence="2">The sequence shown here is derived from an EMBL/GenBank/DDBJ whole genome shotgun (WGS) entry which is preliminary data.</text>
</comment>
<reference evidence="3" key="1">
    <citation type="journal article" date="2019" name="Int. J. Syst. Evol. Microbiol.">
        <title>The Global Catalogue of Microorganisms (GCM) 10K type strain sequencing project: providing services to taxonomists for standard genome sequencing and annotation.</title>
        <authorList>
            <consortium name="The Broad Institute Genomics Platform"/>
            <consortium name="The Broad Institute Genome Sequencing Center for Infectious Disease"/>
            <person name="Wu L."/>
            <person name="Ma J."/>
        </authorList>
    </citation>
    <scope>NUCLEOTIDE SEQUENCE [LARGE SCALE GENOMIC DNA]</scope>
    <source>
        <strain evidence="3">JCM 4524</strain>
    </source>
</reference>
<dbReference type="EMBL" id="BAAASJ010000115">
    <property type="protein sequence ID" value="GAA2657665.1"/>
    <property type="molecule type" value="Genomic_DNA"/>
</dbReference>
<name>A0ABP6E377_9ACTN</name>
<feature type="region of interest" description="Disordered" evidence="1">
    <location>
        <begin position="13"/>
        <end position="36"/>
    </location>
</feature>
<evidence type="ECO:0000256" key="1">
    <source>
        <dbReference type="SAM" id="MobiDB-lite"/>
    </source>
</evidence>
<proteinExistence type="predicted"/>